<sequence>MELGVGFATDGGVHGQIGWTKPWINSRGHSLRSNLYLSAPKQTLEATYRMPLLKNPLNYYYDFAVGWEGEKENDTNTRVLTLSALRYWNNAHGWQYFGGLRTRYDSFTQADITDKTLLLYPTVGFTRTRLRGGSFATWGDVQ</sequence>
<gene>
    <name evidence="1" type="ORF">HAINFHK1212_0110</name>
</gene>
<evidence type="ECO:0000313" key="1">
    <source>
        <dbReference type="EMBL" id="EFA29521.1"/>
    </source>
</evidence>
<dbReference type="AlphaFoldDB" id="A0A7G2K1T5"/>
<reference evidence="1" key="1">
    <citation type="journal article" date="2010" name="Genomics">
        <title>Tracing phylogenomic events leading to diversity of Haemophilus influenzae and the emergence of Brazilian Purpuric Fever (BPF)-associated clones.</title>
        <authorList>
            <person name="Papazisi L."/>
            <person name="Ratnayake S."/>
            <person name="Remortel B.G."/>
            <person name="Bock G.R."/>
            <person name="Liang W."/>
            <person name="Saeed A.I."/>
            <person name="Liu J."/>
            <person name="Fleischmann R.D."/>
            <person name="Kilian M."/>
            <person name="Peterson S.N."/>
        </authorList>
    </citation>
    <scope>NUCLEOTIDE SEQUENCE [LARGE SCALE GENOMIC DNA]</scope>
    <source>
        <strain evidence="1">HK1212</strain>
    </source>
</reference>
<accession>A0A7G2K1T5</accession>
<proteinExistence type="predicted"/>
<organism evidence="1">
    <name type="scientific">Haemophilus influenzae HK1212</name>
    <dbReference type="NCBI Taxonomy" id="456482"/>
    <lineage>
        <taxon>Bacteria</taxon>
        <taxon>Pseudomonadati</taxon>
        <taxon>Pseudomonadota</taxon>
        <taxon>Gammaproteobacteria</taxon>
        <taxon>Pasteurellales</taxon>
        <taxon>Pasteurellaceae</taxon>
        <taxon>Haemophilus</taxon>
    </lineage>
</organism>
<dbReference type="Gene3D" id="2.40.160.50">
    <property type="entry name" value="membrane protein fhac: a member of the omp85/tpsb transporter family"/>
    <property type="match status" value="1"/>
</dbReference>
<name>A0A7G2K1T5_HAEIF</name>
<protein>
    <submittedName>
        <fullName evidence="1">Uncharacterized protein</fullName>
    </submittedName>
</protein>
<comment type="caution">
    <text evidence="1">The sequence shown here is derived from an EMBL/GenBank/DDBJ whole genome shotgun (WGS) entry which is preliminary data.</text>
</comment>
<dbReference type="EMBL" id="ABFC01000071">
    <property type="protein sequence ID" value="EFA29521.1"/>
    <property type="molecule type" value="Genomic_DNA"/>
</dbReference>
<feature type="non-terminal residue" evidence="1">
    <location>
        <position position="142"/>
    </location>
</feature>